<dbReference type="PATRIC" id="fig|482957.22.peg.7392"/>
<dbReference type="SUPFAM" id="SSF51905">
    <property type="entry name" value="FAD/NAD(P)-binding domain"/>
    <property type="match status" value="1"/>
</dbReference>
<accession>Q39NR1</accession>
<dbReference type="InterPro" id="IPR002938">
    <property type="entry name" value="FAD-bd"/>
</dbReference>
<dbReference type="PRINTS" id="PR00420">
    <property type="entry name" value="RNGMNOXGNASE"/>
</dbReference>
<dbReference type="GO" id="GO:0018658">
    <property type="term" value="F:salicylate 1-monooxygenase activity"/>
    <property type="evidence" value="ECO:0007669"/>
    <property type="project" value="UniProtKB-EC"/>
</dbReference>
<sequence length="420" mass="45254">MPIPSGPTANPPMTPSLSLDTIVVGAGIGGLAAALALRRAGHRVTVLEQSRAFREVGAGLQVVPNATRALRALGVLDRQRLAAVAPTATIRRRWQDGSLLGSFPLGNEVEAAFNAPYWNAHRADLHAALLDAVRDPYTAGPPVAVLGGIAVRGLDACGPDGATLVDAAGTRWRADLVVAADGIHSTLRHALLGDDAPHYSGDDAYRALIDVDAIDPQSPVFEIVKEPQVTIWLGPGRHAIHYWVRDRRLLNLVVIVPGDGSTRESWSSKGDRATLEAELDGWDPRLVGLIRCASDLSRWSLHDRQPLTRWVWDSVCLLGDACHPMLPYQSQGAAQALEDAVVLGRCVTGLASKEALGAALVEYQRLRIDRSARIQLASAGNGGVFHLPDGPEQQARDAELKSRRADFKSYHWTWADAYQL</sequence>
<evidence type="ECO:0000259" key="6">
    <source>
        <dbReference type="Pfam" id="PF01494"/>
    </source>
</evidence>
<keyword evidence="5" id="KW-0503">Monooxygenase</keyword>
<reference evidence="7" key="1">
    <citation type="submission" date="2009-01" db="EMBL/GenBank/DDBJ databases">
        <title>Complete sequence of chromosome 3 of Burkholderia sp. 383.</title>
        <authorList>
            <consortium name="US DOE Joint Genome Institute"/>
            <person name="Copeland A."/>
            <person name="Lucas S."/>
            <person name="Lapidus A."/>
            <person name="Barry K."/>
            <person name="Detter J.C."/>
            <person name="Glavina T."/>
            <person name="Hammon N."/>
            <person name="Israni S."/>
            <person name="Pitluck S."/>
            <person name="Chain P."/>
            <person name="Malfatti S."/>
            <person name="Shin M."/>
            <person name="Vergez L."/>
            <person name="Schmutz J."/>
            <person name="Larimer F."/>
            <person name="Land M."/>
            <person name="Kyrpides N."/>
            <person name="Lykidis A."/>
            <person name="Richardson P."/>
        </authorList>
    </citation>
    <scope>NUCLEOTIDE SEQUENCE</scope>
    <source>
        <strain evidence="7">383</strain>
    </source>
</reference>
<dbReference type="InterPro" id="IPR036188">
    <property type="entry name" value="FAD/NAD-bd_sf"/>
</dbReference>
<evidence type="ECO:0000313" key="8">
    <source>
        <dbReference type="Proteomes" id="UP000002705"/>
    </source>
</evidence>
<dbReference type="KEGG" id="bur:Bcep18194_C6859"/>
<dbReference type="GO" id="GO:0071949">
    <property type="term" value="F:FAD binding"/>
    <property type="evidence" value="ECO:0007669"/>
    <property type="project" value="InterPro"/>
</dbReference>
<dbReference type="AlphaFoldDB" id="Q39NR1"/>
<evidence type="ECO:0000256" key="1">
    <source>
        <dbReference type="ARBA" id="ARBA00001974"/>
    </source>
</evidence>
<dbReference type="EC" id="1.14.13.1" evidence="7"/>
<evidence type="ECO:0000256" key="5">
    <source>
        <dbReference type="ARBA" id="ARBA00023033"/>
    </source>
</evidence>
<dbReference type="InterPro" id="IPR050493">
    <property type="entry name" value="FAD-dep_Monooxygenase_BioMet"/>
</dbReference>
<feature type="domain" description="FAD-binding" evidence="6">
    <location>
        <begin position="20"/>
        <end position="372"/>
    </location>
</feature>
<keyword evidence="4 7" id="KW-0560">Oxidoreductase</keyword>
<gene>
    <name evidence="7" type="ordered locus">Bcep18194_C6859</name>
</gene>
<comment type="cofactor">
    <cofactor evidence="1">
        <name>FAD</name>
        <dbReference type="ChEBI" id="CHEBI:57692"/>
    </cofactor>
</comment>
<evidence type="ECO:0000256" key="3">
    <source>
        <dbReference type="ARBA" id="ARBA00022827"/>
    </source>
</evidence>
<dbReference type="SUPFAM" id="SSF54373">
    <property type="entry name" value="FAD-linked reductases, C-terminal domain"/>
    <property type="match status" value="1"/>
</dbReference>
<dbReference type="Pfam" id="PF01494">
    <property type="entry name" value="FAD_binding_3"/>
    <property type="match status" value="1"/>
</dbReference>
<dbReference type="PANTHER" id="PTHR13789:SF318">
    <property type="entry name" value="GERANYLGERANYL DIPHOSPHATE REDUCTASE"/>
    <property type="match status" value="1"/>
</dbReference>
<evidence type="ECO:0000256" key="2">
    <source>
        <dbReference type="ARBA" id="ARBA00022630"/>
    </source>
</evidence>
<dbReference type="EMBL" id="CP000150">
    <property type="protein sequence ID" value="ABB05905.1"/>
    <property type="molecule type" value="Genomic_DNA"/>
</dbReference>
<proteinExistence type="predicted"/>
<dbReference type="PANTHER" id="PTHR13789">
    <property type="entry name" value="MONOOXYGENASE"/>
    <property type="match status" value="1"/>
</dbReference>
<dbReference type="HOGENOM" id="CLU_009665_19_3_4"/>
<name>Q39NR1_BURL3</name>
<evidence type="ECO:0000313" key="7">
    <source>
        <dbReference type="EMBL" id="ABB05905.1"/>
    </source>
</evidence>
<keyword evidence="2" id="KW-0285">Flavoprotein</keyword>
<evidence type="ECO:0000256" key="4">
    <source>
        <dbReference type="ARBA" id="ARBA00023002"/>
    </source>
</evidence>
<keyword evidence="8" id="KW-1185">Reference proteome</keyword>
<dbReference type="Gene3D" id="3.50.50.60">
    <property type="entry name" value="FAD/NAD(P)-binding domain"/>
    <property type="match status" value="1"/>
</dbReference>
<protein>
    <submittedName>
        <fullName evidence="7">FAD dependent oxidoreductase</fullName>
        <ecNumber evidence="7">1.14.13.1</ecNumber>
    </submittedName>
</protein>
<organism evidence="7 8">
    <name type="scientific">Burkholderia lata (strain ATCC 17760 / DSM 23089 / LMG 22485 / NCIMB 9086 / R18194 / 383)</name>
    <dbReference type="NCBI Taxonomy" id="482957"/>
    <lineage>
        <taxon>Bacteria</taxon>
        <taxon>Pseudomonadati</taxon>
        <taxon>Pseudomonadota</taxon>
        <taxon>Betaproteobacteria</taxon>
        <taxon>Burkholderiales</taxon>
        <taxon>Burkholderiaceae</taxon>
        <taxon>Burkholderia</taxon>
        <taxon>Burkholderia cepacia complex</taxon>
    </lineage>
</organism>
<dbReference type="Proteomes" id="UP000002705">
    <property type="component" value="Chromosome 3"/>
</dbReference>
<keyword evidence="3" id="KW-0274">FAD</keyword>